<dbReference type="CDD" id="cd00121">
    <property type="entry name" value="MATH"/>
    <property type="match status" value="1"/>
</dbReference>
<feature type="domain" description="MATH" evidence="2">
    <location>
        <begin position="23"/>
        <end position="149"/>
    </location>
</feature>
<accession>A0A1E5UT27</accession>
<evidence type="ECO:0000256" key="1">
    <source>
        <dbReference type="ARBA" id="ARBA00004906"/>
    </source>
</evidence>
<protein>
    <submittedName>
        <fullName evidence="3">BTB/POZ and MATH domain-containing protein 1</fullName>
    </submittedName>
</protein>
<evidence type="ECO:0000313" key="4">
    <source>
        <dbReference type="Proteomes" id="UP000095767"/>
    </source>
</evidence>
<reference evidence="3 4" key="1">
    <citation type="submission" date="2016-09" db="EMBL/GenBank/DDBJ databases">
        <title>The draft genome of Dichanthelium oligosanthes: A C3 panicoid grass species.</title>
        <authorList>
            <person name="Studer A.J."/>
            <person name="Schnable J.C."/>
            <person name="Brutnell T.P."/>
        </authorList>
    </citation>
    <scope>NUCLEOTIDE SEQUENCE [LARGE SCALE GENOMIC DNA]</scope>
    <source>
        <strain evidence="4">cv. Kellogg 1175</strain>
        <tissue evidence="3">Leaf</tissue>
    </source>
</reference>
<evidence type="ECO:0000313" key="3">
    <source>
        <dbReference type="EMBL" id="OEL16059.1"/>
    </source>
</evidence>
<dbReference type="InterPro" id="IPR011333">
    <property type="entry name" value="SKP1/BTB/POZ_sf"/>
</dbReference>
<organism evidence="3 4">
    <name type="scientific">Dichanthelium oligosanthes</name>
    <dbReference type="NCBI Taxonomy" id="888268"/>
    <lineage>
        <taxon>Eukaryota</taxon>
        <taxon>Viridiplantae</taxon>
        <taxon>Streptophyta</taxon>
        <taxon>Embryophyta</taxon>
        <taxon>Tracheophyta</taxon>
        <taxon>Spermatophyta</taxon>
        <taxon>Magnoliopsida</taxon>
        <taxon>Liliopsida</taxon>
        <taxon>Poales</taxon>
        <taxon>Poaceae</taxon>
        <taxon>PACMAD clade</taxon>
        <taxon>Panicoideae</taxon>
        <taxon>Panicodae</taxon>
        <taxon>Paniceae</taxon>
        <taxon>Dichantheliinae</taxon>
        <taxon>Dichanthelium</taxon>
    </lineage>
</organism>
<dbReference type="EMBL" id="LWDX02064246">
    <property type="protein sequence ID" value="OEL16059.1"/>
    <property type="molecule type" value="Genomic_DNA"/>
</dbReference>
<dbReference type="InterPro" id="IPR008974">
    <property type="entry name" value="TRAF-like"/>
</dbReference>
<dbReference type="AlphaFoldDB" id="A0A1E5UT27"/>
<dbReference type="PROSITE" id="PS50144">
    <property type="entry name" value="MATH"/>
    <property type="match status" value="1"/>
</dbReference>
<dbReference type="Pfam" id="PF22486">
    <property type="entry name" value="MATH_2"/>
    <property type="match status" value="1"/>
</dbReference>
<name>A0A1E5UT27_9POAL</name>
<sequence length="204" mass="22835">MSSTAVGGNLARSASAIIATASIGYHVLKIDGYSRLKGMPTGEFIRSHPFTIGDHRWCIRYYPNGDDSESTGYISLFLFLSESVTKAVKAQYKFRFIDDVEEQTLLLTSEPVYNFESTRGWGRARFVKTEDLENSKHLKDDSFVVRCDISITNECHVEEIAEVPTTTVPSVPQSDLHQQLGNLLQSEKGADVMFEVSSEKFKAH</sequence>
<gene>
    <name evidence="3" type="ORF">BAE44_0022922</name>
</gene>
<comment type="caution">
    <text evidence="3">The sequence shown here is derived from an EMBL/GenBank/DDBJ whole genome shotgun (WGS) entry which is preliminary data.</text>
</comment>
<comment type="pathway">
    <text evidence="1">Protein modification; protein ubiquitination.</text>
</comment>
<dbReference type="SUPFAM" id="SSF49599">
    <property type="entry name" value="TRAF domain-like"/>
    <property type="match status" value="1"/>
</dbReference>
<dbReference type="InterPro" id="IPR002083">
    <property type="entry name" value="MATH/TRAF_dom"/>
</dbReference>
<dbReference type="OrthoDB" id="6359816at2759"/>
<dbReference type="Gene3D" id="2.60.210.10">
    <property type="entry name" value="Apoptosis, Tumor Necrosis Factor Receptor Associated Protein 2, Chain A"/>
    <property type="match status" value="1"/>
</dbReference>
<proteinExistence type="predicted"/>
<dbReference type="PANTHER" id="PTHR26379">
    <property type="entry name" value="BTB/POZ AND MATH DOMAIN-CONTAINING PROTEIN 1"/>
    <property type="match status" value="1"/>
</dbReference>
<keyword evidence="4" id="KW-1185">Reference proteome</keyword>
<dbReference type="Proteomes" id="UP000095767">
    <property type="component" value="Unassembled WGS sequence"/>
</dbReference>
<dbReference type="STRING" id="888268.A0A1E5UT27"/>
<dbReference type="InterPro" id="IPR045005">
    <property type="entry name" value="BPM1-6"/>
</dbReference>
<evidence type="ECO:0000259" key="2">
    <source>
        <dbReference type="PROSITE" id="PS50144"/>
    </source>
</evidence>
<feature type="non-terminal residue" evidence="3">
    <location>
        <position position="204"/>
    </location>
</feature>
<dbReference type="Gene3D" id="3.30.710.10">
    <property type="entry name" value="Potassium Channel Kv1.1, Chain A"/>
    <property type="match status" value="1"/>
</dbReference>
<dbReference type="SMART" id="SM00061">
    <property type="entry name" value="MATH"/>
    <property type="match status" value="1"/>
</dbReference>
<dbReference type="GO" id="GO:0016567">
    <property type="term" value="P:protein ubiquitination"/>
    <property type="evidence" value="ECO:0007669"/>
    <property type="project" value="InterPro"/>
</dbReference>
<dbReference type="PANTHER" id="PTHR26379:SF429">
    <property type="entry name" value="OS10G0428900 PROTEIN"/>
    <property type="match status" value="1"/>
</dbReference>